<feature type="transmembrane region" description="Helical" evidence="2">
    <location>
        <begin position="41"/>
        <end position="63"/>
    </location>
</feature>
<protein>
    <submittedName>
        <fullName evidence="3">Uncharacterized protein</fullName>
    </submittedName>
</protein>
<keyword evidence="2" id="KW-0812">Transmembrane</keyword>
<reference evidence="3" key="1">
    <citation type="journal article" date="2021" name="PeerJ">
        <title>Extensive microbial diversity within the chicken gut microbiome revealed by metagenomics and culture.</title>
        <authorList>
            <person name="Gilroy R."/>
            <person name="Ravi A."/>
            <person name="Getino M."/>
            <person name="Pursley I."/>
            <person name="Horton D.L."/>
            <person name="Alikhan N.F."/>
            <person name="Baker D."/>
            <person name="Gharbi K."/>
            <person name="Hall N."/>
            <person name="Watson M."/>
            <person name="Adriaenssens E.M."/>
            <person name="Foster-Nyarko E."/>
            <person name="Jarju S."/>
            <person name="Secka A."/>
            <person name="Antonio M."/>
            <person name="Oren A."/>
            <person name="Chaudhuri R.R."/>
            <person name="La Ragione R."/>
            <person name="Hildebrand F."/>
            <person name="Pallen M.J."/>
        </authorList>
    </citation>
    <scope>NUCLEOTIDE SEQUENCE</scope>
    <source>
        <strain evidence="3">ChiHjej8B7-25341</strain>
    </source>
</reference>
<feature type="region of interest" description="Disordered" evidence="1">
    <location>
        <begin position="441"/>
        <end position="517"/>
    </location>
</feature>
<accession>A0A9D2R465</accession>
<feature type="compositionally biased region" description="Acidic residues" evidence="1">
    <location>
        <begin position="282"/>
        <end position="296"/>
    </location>
</feature>
<gene>
    <name evidence="3" type="ORF">H9912_11300</name>
</gene>
<evidence type="ECO:0000313" key="4">
    <source>
        <dbReference type="Proteomes" id="UP000823851"/>
    </source>
</evidence>
<proteinExistence type="predicted"/>
<dbReference type="InterPro" id="IPR027304">
    <property type="entry name" value="Trigger_fact/SurA_dom_sf"/>
</dbReference>
<comment type="caution">
    <text evidence="3">The sequence shown here is derived from an EMBL/GenBank/DDBJ whole genome shotgun (WGS) entry which is preliminary data.</text>
</comment>
<evidence type="ECO:0000256" key="1">
    <source>
        <dbReference type="SAM" id="MobiDB-lite"/>
    </source>
</evidence>
<evidence type="ECO:0000313" key="3">
    <source>
        <dbReference type="EMBL" id="HJD32506.1"/>
    </source>
</evidence>
<feature type="compositionally biased region" description="Low complexity" evidence="1">
    <location>
        <begin position="262"/>
        <end position="281"/>
    </location>
</feature>
<feature type="compositionally biased region" description="Low complexity" evidence="1">
    <location>
        <begin position="497"/>
        <end position="517"/>
    </location>
</feature>
<keyword evidence="2" id="KW-1133">Transmembrane helix</keyword>
<sequence>MSKEKQTEEQSDKVVTRYDRRVEKRKKEEEKERRSWLRFRIISIVILAAIAVAIIFSLATSFYSRYQVLNQTYFKVGGHDVTRLEYNYYFSNSYNNYLGMYGSYASIMGLDTTMPLDGQTYPGNENMTWKDYFDQAAVTQLQQVKAMVDEAKESGFEYNSSEDLAAYESEMAAQAESAAVTENDYYTMLYGEYATKSRVEPIIEENMLANAYYNHLVEENQPPAEEIASYYEENKDIYDTVTYRSFYFEVEDEDASEETAAEETSAAKETAATEETAAEGSASEETEAAEEEAGMTEEEIAAAMDELKVRADEMAARLDAGEDFEDLCVEYANEAQQDTYGGEEEGSLTEEGSYYGAPTAIADWLFDEARQEGEIAVLESESLNRYYVVQFLSRQNDEEATNESIGYLLSSEIVNEHVTEISAACTVTDVAGELHYLTVPEETVTETEAGTDAAETESAAAETESAEAESTAAETESAEAESTAVETETVETETAETETAAAETETAETGTAAEAAE</sequence>
<dbReference type="EMBL" id="DWUW01000321">
    <property type="protein sequence ID" value="HJD32506.1"/>
    <property type="molecule type" value="Genomic_DNA"/>
</dbReference>
<dbReference type="Proteomes" id="UP000823851">
    <property type="component" value="Unassembled WGS sequence"/>
</dbReference>
<feature type="region of interest" description="Disordered" evidence="1">
    <location>
        <begin position="253"/>
        <end position="296"/>
    </location>
</feature>
<name>A0A9D2R465_9FIRM</name>
<evidence type="ECO:0000256" key="2">
    <source>
        <dbReference type="SAM" id="Phobius"/>
    </source>
</evidence>
<reference evidence="3" key="2">
    <citation type="submission" date="2021-04" db="EMBL/GenBank/DDBJ databases">
        <authorList>
            <person name="Gilroy R."/>
        </authorList>
    </citation>
    <scope>NUCLEOTIDE SEQUENCE</scope>
    <source>
        <strain evidence="3">ChiHjej8B7-25341</strain>
    </source>
</reference>
<dbReference type="SUPFAM" id="SSF109998">
    <property type="entry name" value="Triger factor/SurA peptide-binding domain-like"/>
    <property type="match status" value="1"/>
</dbReference>
<feature type="compositionally biased region" description="Low complexity" evidence="1">
    <location>
        <begin position="446"/>
        <end position="487"/>
    </location>
</feature>
<keyword evidence="2" id="KW-0472">Membrane</keyword>
<organism evidence="3 4">
    <name type="scientific">Candidatus Eisenbergiella stercorigallinarum</name>
    <dbReference type="NCBI Taxonomy" id="2838557"/>
    <lineage>
        <taxon>Bacteria</taxon>
        <taxon>Bacillati</taxon>
        <taxon>Bacillota</taxon>
        <taxon>Clostridia</taxon>
        <taxon>Lachnospirales</taxon>
        <taxon>Lachnospiraceae</taxon>
        <taxon>Eisenbergiella</taxon>
    </lineage>
</organism>
<dbReference type="AlphaFoldDB" id="A0A9D2R465"/>
<feature type="region of interest" description="Disordered" evidence="1">
    <location>
        <begin position="1"/>
        <end position="24"/>
    </location>
</feature>